<reference evidence="2 3" key="1">
    <citation type="submission" date="2024-01" db="EMBL/GenBank/DDBJ databases">
        <title>Characterization of antibiotic resistant novel bacterial strains and their environmental applications.</title>
        <authorList>
            <person name="Manzoor S."/>
            <person name="Abbas S."/>
            <person name="Arshad M."/>
            <person name="Ahmed I."/>
        </authorList>
    </citation>
    <scope>NUCLEOTIDE SEQUENCE [LARGE SCALE GENOMIC DNA]</scope>
    <source>
        <strain evidence="2 3">NCCP-602</strain>
    </source>
</reference>
<evidence type="ECO:0000313" key="3">
    <source>
        <dbReference type="Proteomes" id="UP001498238"/>
    </source>
</evidence>
<evidence type="ECO:0000259" key="1">
    <source>
        <dbReference type="Pfam" id="PF03724"/>
    </source>
</evidence>
<feature type="domain" description="DUF306" evidence="1">
    <location>
        <begin position="6"/>
        <end position="61"/>
    </location>
</feature>
<dbReference type="EMBL" id="BAAAAF010000015">
    <property type="protein sequence ID" value="GAA0036997.1"/>
    <property type="molecule type" value="Genomic_DNA"/>
</dbReference>
<gene>
    <name evidence="2" type="ORF">NCCP602_29580</name>
</gene>
<dbReference type="InterPro" id="IPR038670">
    <property type="entry name" value="HslJ-like_sf"/>
</dbReference>
<dbReference type="InterPro" id="IPR005184">
    <property type="entry name" value="DUF306_Meta_HslJ"/>
</dbReference>
<dbReference type="Pfam" id="PF03724">
    <property type="entry name" value="META"/>
    <property type="match status" value="1"/>
</dbReference>
<protein>
    <recommendedName>
        <fullName evidence="1">DUF306 domain-containing protein</fullName>
    </recommendedName>
</protein>
<name>A0ABN0SRB9_9MICO</name>
<proteinExistence type="predicted"/>
<organism evidence="2 3">
    <name type="scientific">Brevibacterium metallidurans</name>
    <dbReference type="NCBI Taxonomy" id="1482676"/>
    <lineage>
        <taxon>Bacteria</taxon>
        <taxon>Bacillati</taxon>
        <taxon>Actinomycetota</taxon>
        <taxon>Actinomycetes</taxon>
        <taxon>Micrococcales</taxon>
        <taxon>Brevibacteriaceae</taxon>
        <taxon>Brevibacterium</taxon>
    </lineage>
</organism>
<accession>A0ABN0SRB9</accession>
<dbReference type="Gene3D" id="2.40.128.270">
    <property type="match status" value="1"/>
</dbReference>
<sequence length="100" mass="10591">MTQNITGRWVTEPGSKAFLDFADGGALSGSDGANRISTSWQADGDEAVVDAFLTTQMAAPGMTPWVGRIHRVTVDGDTLIVLDHAGNRLGEMIRDTGGEK</sequence>
<dbReference type="RefSeq" id="WP_339393654.1">
    <property type="nucleotide sequence ID" value="NZ_BAAAAF010000015.1"/>
</dbReference>
<comment type="caution">
    <text evidence="2">The sequence shown here is derived from an EMBL/GenBank/DDBJ whole genome shotgun (WGS) entry which is preliminary data.</text>
</comment>
<evidence type="ECO:0000313" key="2">
    <source>
        <dbReference type="EMBL" id="GAA0036997.1"/>
    </source>
</evidence>
<keyword evidence="3" id="KW-1185">Reference proteome</keyword>
<dbReference type="Proteomes" id="UP001498238">
    <property type="component" value="Unassembled WGS sequence"/>
</dbReference>